<keyword evidence="3" id="KW-1185">Reference proteome</keyword>
<feature type="compositionally biased region" description="Polar residues" evidence="1">
    <location>
        <begin position="122"/>
        <end position="142"/>
    </location>
</feature>
<name>A0A9W9WJR3_9EURO</name>
<proteinExistence type="predicted"/>
<dbReference type="Proteomes" id="UP001147760">
    <property type="component" value="Unassembled WGS sequence"/>
</dbReference>
<feature type="compositionally biased region" description="Low complexity" evidence="1">
    <location>
        <begin position="41"/>
        <end position="52"/>
    </location>
</feature>
<gene>
    <name evidence="2" type="ORF">N7530_009784</name>
</gene>
<sequence length="271" mass="30573">MSDTNLPQYSSRYPMGVADRCLETDSENNGFVYEQPPPTPLALSSSPTTIPPKYRQIQPRLSGCGVNPKKPDDTLLVKPPRRRGGKRRQKSQRRPQGRNSEPKPVQLEADANMVDFARPRSESSVPVSQYTDSRQFSSSQEPSVAPYPFSPSNNIASPEVRLPFFPNGAYDALFADRPAYRHNVHCSLDPSDTQVSWPNHFYELSQDRDPMRAASVRFAEHLERIQVLQSLSIVQDYMAKHPSVFESQAAKAVQRWMLDIEDVKLPASLSE</sequence>
<accession>A0A9W9WJR3</accession>
<reference evidence="2" key="1">
    <citation type="submission" date="2022-12" db="EMBL/GenBank/DDBJ databases">
        <authorList>
            <person name="Petersen C."/>
        </authorList>
    </citation>
    <scope>NUCLEOTIDE SEQUENCE</scope>
    <source>
        <strain evidence="2">IBT 17660</strain>
    </source>
</reference>
<reference evidence="2" key="2">
    <citation type="journal article" date="2023" name="IMA Fungus">
        <title>Comparative genomic study of the Penicillium genus elucidates a diverse pangenome and 15 lateral gene transfer events.</title>
        <authorList>
            <person name="Petersen C."/>
            <person name="Sorensen T."/>
            <person name="Nielsen M.R."/>
            <person name="Sondergaard T.E."/>
            <person name="Sorensen J.L."/>
            <person name="Fitzpatrick D.A."/>
            <person name="Frisvad J.C."/>
            <person name="Nielsen K.L."/>
        </authorList>
    </citation>
    <scope>NUCLEOTIDE SEQUENCE</scope>
    <source>
        <strain evidence="2">IBT 17660</strain>
    </source>
</reference>
<comment type="caution">
    <text evidence="2">The sequence shown here is derived from an EMBL/GenBank/DDBJ whole genome shotgun (WGS) entry which is preliminary data.</text>
</comment>
<dbReference type="OrthoDB" id="4346780at2759"/>
<feature type="region of interest" description="Disordered" evidence="1">
    <location>
        <begin position="1"/>
        <end position="145"/>
    </location>
</feature>
<dbReference type="AlphaFoldDB" id="A0A9W9WJR3"/>
<feature type="compositionally biased region" description="Polar residues" evidence="1">
    <location>
        <begin position="1"/>
        <end position="11"/>
    </location>
</feature>
<dbReference type="EMBL" id="JAPWDO010000006">
    <property type="protein sequence ID" value="KAJ5465997.1"/>
    <property type="molecule type" value="Genomic_DNA"/>
</dbReference>
<feature type="compositionally biased region" description="Basic residues" evidence="1">
    <location>
        <begin position="79"/>
        <end position="96"/>
    </location>
</feature>
<evidence type="ECO:0000313" key="3">
    <source>
        <dbReference type="Proteomes" id="UP001147760"/>
    </source>
</evidence>
<evidence type="ECO:0000313" key="2">
    <source>
        <dbReference type="EMBL" id="KAJ5465997.1"/>
    </source>
</evidence>
<protein>
    <submittedName>
        <fullName evidence="2">Uncharacterized protein</fullName>
    </submittedName>
</protein>
<organism evidence="2 3">
    <name type="scientific">Penicillium desertorum</name>
    <dbReference type="NCBI Taxonomy" id="1303715"/>
    <lineage>
        <taxon>Eukaryota</taxon>
        <taxon>Fungi</taxon>
        <taxon>Dikarya</taxon>
        <taxon>Ascomycota</taxon>
        <taxon>Pezizomycotina</taxon>
        <taxon>Eurotiomycetes</taxon>
        <taxon>Eurotiomycetidae</taxon>
        <taxon>Eurotiales</taxon>
        <taxon>Aspergillaceae</taxon>
        <taxon>Penicillium</taxon>
    </lineage>
</organism>
<evidence type="ECO:0000256" key="1">
    <source>
        <dbReference type="SAM" id="MobiDB-lite"/>
    </source>
</evidence>